<reference evidence="2" key="2">
    <citation type="submission" date="2020-09" db="EMBL/GenBank/DDBJ databases">
        <authorList>
            <person name="Sun Q."/>
            <person name="Ohkuma M."/>
        </authorList>
    </citation>
    <scope>NUCLEOTIDE SEQUENCE</scope>
    <source>
        <strain evidence="2">JCM 4790</strain>
    </source>
</reference>
<accession>A0A918U3X7</accession>
<protein>
    <submittedName>
        <fullName evidence="2">Uncharacterized protein</fullName>
    </submittedName>
</protein>
<evidence type="ECO:0000313" key="2">
    <source>
        <dbReference type="EMBL" id="GGX88671.1"/>
    </source>
</evidence>
<dbReference type="EMBL" id="BMVU01000026">
    <property type="protein sequence ID" value="GGX88671.1"/>
    <property type="molecule type" value="Genomic_DNA"/>
</dbReference>
<organism evidence="2 3">
    <name type="scientific">Streptomyces minutiscleroticus</name>
    <dbReference type="NCBI Taxonomy" id="68238"/>
    <lineage>
        <taxon>Bacteria</taxon>
        <taxon>Bacillati</taxon>
        <taxon>Actinomycetota</taxon>
        <taxon>Actinomycetes</taxon>
        <taxon>Kitasatosporales</taxon>
        <taxon>Streptomycetaceae</taxon>
        <taxon>Streptomyces</taxon>
    </lineage>
</organism>
<name>A0A918U3X7_9ACTN</name>
<keyword evidence="3" id="KW-1185">Reference proteome</keyword>
<feature type="compositionally biased region" description="Low complexity" evidence="1">
    <location>
        <begin position="17"/>
        <end position="32"/>
    </location>
</feature>
<gene>
    <name evidence="2" type="ORF">GCM10010358_48280</name>
</gene>
<dbReference type="Proteomes" id="UP000619244">
    <property type="component" value="Unassembled WGS sequence"/>
</dbReference>
<sequence length="100" mass="10516">MARHGLRRLAGGRGRVGRAPAARAHARVANGAVEGRRKQENAGYRTGRGTWGTGEGEEPSRVAARGGAPPRPRNGRPSDPYGRPREHGAAVPADPVRPSP</sequence>
<evidence type="ECO:0000256" key="1">
    <source>
        <dbReference type="SAM" id="MobiDB-lite"/>
    </source>
</evidence>
<comment type="caution">
    <text evidence="2">The sequence shown here is derived from an EMBL/GenBank/DDBJ whole genome shotgun (WGS) entry which is preliminary data.</text>
</comment>
<feature type="region of interest" description="Disordered" evidence="1">
    <location>
        <begin position="1"/>
        <end position="100"/>
    </location>
</feature>
<evidence type="ECO:0000313" key="3">
    <source>
        <dbReference type="Proteomes" id="UP000619244"/>
    </source>
</evidence>
<proteinExistence type="predicted"/>
<dbReference type="AlphaFoldDB" id="A0A918U3X7"/>
<reference evidence="2" key="1">
    <citation type="journal article" date="2014" name="Int. J. Syst. Evol. Microbiol.">
        <title>Complete genome sequence of Corynebacterium casei LMG S-19264T (=DSM 44701T), isolated from a smear-ripened cheese.</title>
        <authorList>
            <consortium name="US DOE Joint Genome Institute (JGI-PGF)"/>
            <person name="Walter F."/>
            <person name="Albersmeier A."/>
            <person name="Kalinowski J."/>
            <person name="Ruckert C."/>
        </authorList>
    </citation>
    <scope>NUCLEOTIDE SEQUENCE</scope>
    <source>
        <strain evidence="2">JCM 4790</strain>
    </source>
</reference>